<feature type="transmembrane region" description="Helical" evidence="1">
    <location>
        <begin position="184"/>
        <end position="204"/>
    </location>
</feature>
<evidence type="ECO:0000313" key="2">
    <source>
        <dbReference type="EMBL" id="CAD8145722.1"/>
    </source>
</evidence>
<organism evidence="2 3">
    <name type="scientific">Paramecium pentaurelia</name>
    <dbReference type="NCBI Taxonomy" id="43138"/>
    <lineage>
        <taxon>Eukaryota</taxon>
        <taxon>Sar</taxon>
        <taxon>Alveolata</taxon>
        <taxon>Ciliophora</taxon>
        <taxon>Intramacronucleata</taxon>
        <taxon>Oligohymenophorea</taxon>
        <taxon>Peniculida</taxon>
        <taxon>Parameciidae</taxon>
        <taxon>Paramecium</taxon>
    </lineage>
</organism>
<dbReference type="Proteomes" id="UP000689195">
    <property type="component" value="Unassembled WGS sequence"/>
</dbReference>
<keyword evidence="1" id="KW-0812">Transmembrane</keyword>
<comment type="caution">
    <text evidence="2">The sequence shown here is derived from an EMBL/GenBank/DDBJ whole genome shotgun (WGS) entry which is preliminary data.</text>
</comment>
<dbReference type="AlphaFoldDB" id="A0A8S1T4M7"/>
<reference evidence="2" key="1">
    <citation type="submission" date="2021-01" db="EMBL/GenBank/DDBJ databases">
        <authorList>
            <consortium name="Genoscope - CEA"/>
            <person name="William W."/>
        </authorList>
    </citation>
    <scope>NUCLEOTIDE SEQUENCE</scope>
</reference>
<evidence type="ECO:0000256" key="1">
    <source>
        <dbReference type="SAM" id="Phobius"/>
    </source>
</evidence>
<dbReference type="EMBL" id="CAJJDO010000014">
    <property type="protein sequence ID" value="CAD8145722.1"/>
    <property type="molecule type" value="Genomic_DNA"/>
</dbReference>
<protein>
    <recommendedName>
        <fullName evidence="4">Transmembrane protein</fullName>
    </recommendedName>
</protein>
<evidence type="ECO:0008006" key="4">
    <source>
        <dbReference type="Google" id="ProtNLM"/>
    </source>
</evidence>
<evidence type="ECO:0000313" key="3">
    <source>
        <dbReference type="Proteomes" id="UP000689195"/>
    </source>
</evidence>
<gene>
    <name evidence="2" type="ORF">PPENT_87.1.T0140396</name>
</gene>
<keyword evidence="1" id="KW-0472">Membrane</keyword>
<sequence>MQLNHSLIQSQRCIRHFDEKSFDYSDQKGSSIKMKKAFFYNVLFKNNNYQYFWNGLLFFALIDFEQIRISELSCIKNYIKDNGSILAISDQRVNTKLLINHQVLYLIIEEQDQEFKFKIQQLNFQIQKSQIILHLIKQVDYIFKKIPRDLLFNLHQIFIIQQSMQVEYIQMKIAIQIKIIQFNLFSYLIMLNWLPIILMNYLNICLYQQIKQKYNFNKEQLKIIISSLTIKSIQNNILRLSYINQYFIYSSGYQIQNFELYNPIHLKLSSYITEFKINFKN</sequence>
<name>A0A8S1T4M7_9CILI</name>
<keyword evidence="3" id="KW-1185">Reference proteome</keyword>
<keyword evidence="1" id="KW-1133">Transmembrane helix</keyword>
<accession>A0A8S1T4M7</accession>
<proteinExistence type="predicted"/>